<gene>
    <name evidence="3" type="ORF">PQU94_12890</name>
</gene>
<dbReference type="Proteomes" id="UP001216595">
    <property type="component" value="Unassembled WGS sequence"/>
</dbReference>
<protein>
    <submittedName>
        <fullName evidence="3">UrcA family protein</fullName>
    </submittedName>
</protein>
<reference evidence="3 4" key="1">
    <citation type="submission" date="2023-01" db="EMBL/GenBank/DDBJ databases">
        <title>Novel species of the genus Asticcacaulis isolated from rivers.</title>
        <authorList>
            <person name="Lu H."/>
        </authorList>
    </citation>
    <scope>NUCLEOTIDE SEQUENCE [LARGE SCALE GENOMIC DNA]</scope>
    <source>
        <strain evidence="3 4">DXS10W</strain>
    </source>
</reference>
<organism evidence="3 4">
    <name type="scientific">Asticcacaulis currens</name>
    <dbReference type="NCBI Taxonomy" id="2984210"/>
    <lineage>
        <taxon>Bacteria</taxon>
        <taxon>Pseudomonadati</taxon>
        <taxon>Pseudomonadota</taxon>
        <taxon>Alphaproteobacteria</taxon>
        <taxon>Caulobacterales</taxon>
        <taxon>Caulobacteraceae</taxon>
        <taxon>Asticcacaulis</taxon>
    </lineage>
</organism>
<proteinExistence type="predicted"/>
<evidence type="ECO:0000256" key="1">
    <source>
        <dbReference type="SAM" id="MobiDB-lite"/>
    </source>
</evidence>
<name>A0ABT5IG54_9CAUL</name>
<dbReference type="RefSeq" id="WP_272741857.1">
    <property type="nucleotide sequence ID" value="NZ_JAQQKW010000007.1"/>
</dbReference>
<feature type="compositionally biased region" description="Basic and acidic residues" evidence="1">
    <location>
        <begin position="100"/>
        <end position="110"/>
    </location>
</feature>
<dbReference type="EMBL" id="JAQQKW010000007">
    <property type="protein sequence ID" value="MDC7695177.1"/>
    <property type="molecule type" value="Genomic_DNA"/>
</dbReference>
<accession>A0ABT5IG54</accession>
<dbReference type="InterPro" id="IPR030972">
    <property type="entry name" value="UrcA_uranyl"/>
</dbReference>
<evidence type="ECO:0000256" key="2">
    <source>
        <dbReference type="SAM" id="SignalP"/>
    </source>
</evidence>
<evidence type="ECO:0000313" key="3">
    <source>
        <dbReference type="EMBL" id="MDC7695177.1"/>
    </source>
</evidence>
<feature type="region of interest" description="Disordered" evidence="1">
    <location>
        <begin position="90"/>
        <end position="118"/>
    </location>
</feature>
<evidence type="ECO:0000313" key="4">
    <source>
        <dbReference type="Proteomes" id="UP001216595"/>
    </source>
</evidence>
<feature type="signal peptide" evidence="2">
    <location>
        <begin position="1"/>
        <end position="22"/>
    </location>
</feature>
<feature type="chain" id="PRO_5046626213" evidence="2">
    <location>
        <begin position="23"/>
        <end position="118"/>
    </location>
</feature>
<keyword evidence="2" id="KW-0732">Signal</keyword>
<dbReference type="NCBIfam" id="TIGR04433">
    <property type="entry name" value="UrcA_uranyl"/>
    <property type="match status" value="1"/>
</dbReference>
<keyword evidence="4" id="KW-1185">Reference proteome</keyword>
<sequence length="118" mass="12759">MPKNILMCVAGVMLLTAGSAMAAEDVPQTTVRFADADLNDPAQAKQVLRQIRTAAKEVCAEGLSSPNGWVITDRQCERIALNEAVQKVGHPGLTAAATSDRTHWRDDSRRSAPQMTQK</sequence>
<comment type="caution">
    <text evidence="3">The sequence shown here is derived from an EMBL/GenBank/DDBJ whole genome shotgun (WGS) entry which is preliminary data.</text>
</comment>